<keyword evidence="2" id="KW-1185">Reference proteome</keyword>
<comment type="caution">
    <text evidence="1">The sequence shown here is derived from an EMBL/GenBank/DDBJ whole genome shotgun (WGS) entry which is preliminary data.</text>
</comment>
<protein>
    <submittedName>
        <fullName evidence="1">Uncharacterized protein</fullName>
    </submittedName>
</protein>
<gene>
    <name evidence="1" type="ORF">TKK_011542</name>
</gene>
<dbReference type="AlphaFoldDB" id="A0ABD2WNR3"/>
<evidence type="ECO:0000313" key="1">
    <source>
        <dbReference type="EMBL" id="KAL3394551.1"/>
    </source>
</evidence>
<dbReference type="EMBL" id="JBJJXI010000092">
    <property type="protein sequence ID" value="KAL3394551.1"/>
    <property type="molecule type" value="Genomic_DNA"/>
</dbReference>
<dbReference type="Proteomes" id="UP001627154">
    <property type="component" value="Unassembled WGS sequence"/>
</dbReference>
<sequence>MERYPRKVYYKSEGKGVFSGYAQRKLQGLKSMKKKQFIQSSNSWMIEDCEDNIRLSQINSNQPSEHQFDDVDENYVETYYIPEEIFGSNIEVDSQKANKFKPSTFEELIKDEGFSEIIKSPVKISSLQLLFLVLKFSVMHKLSVSSLSSLLTLINSIFRDPVLPDSRYMIDKFFNGKPNSCFYAICPNDKANAHLGKLEDINLTSECNKFNKVIGNLIKLVTIFM</sequence>
<evidence type="ECO:0000313" key="2">
    <source>
        <dbReference type="Proteomes" id="UP001627154"/>
    </source>
</evidence>
<organism evidence="1 2">
    <name type="scientific">Trichogramma kaykai</name>
    <dbReference type="NCBI Taxonomy" id="54128"/>
    <lineage>
        <taxon>Eukaryota</taxon>
        <taxon>Metazoa</taxon>
        <taxon>Ecdysozoa</taxon>
        <taxon>Arthropoda</taxon>
        <taxon>Hexapoda</taxon>
        <taxon>Insecta</taxon>
        <taxon>Pterygota</taxon>
        <taxon>Neoptera</taxon>
        <taxon>Endopterygota</taxon>
        <taxon>Hymenoptera</taxon>
        <taxon>Apocrita</taxon>
        <taxon>Proctotrupomorpha</taxon>
        <taxon>Chalcidoidea</taxon>
        <taxon>Trichogrammatidae</taxon>
        <taxon>Trichogramma</taxon>
    </lineage>
</organism>
<proteinExistence type="predicted"/>
<name>A0ABD2WNR3_9HYME</name>
<reference evidence="1 2" key="1">
    <citation type="journal article" date="2024" name="bioRxiv">
        <title>A reference genome for Trichogramma kaykai: A tiny desert-dwelling parasitoid wasp with competing sex-ratio distorters.</title>
        <authorList>
            <person name="Culotta J."/>
            <person name="Lindsey A.R."/>
        </authorList>
    </citation>
    <scope>NUCLEOTIDE SEQUENCE [LARGE SCALE GENOMIC DNA]</scope>
    <source>
        <strain evidence="1 2">KSX58</strain>
    </source>
</reference>
<accession>A0ABD2WNR3</accession>